<dbReference type="EMBL" id="JBHUFB010000010">
    <property type="protein sequence ID" value="MFD1812846.1"/>
    <property type="molecule type" value="Genomic_DNA"/>
</dbReference>
<name>A0ABW4P491_9NOCA</name>
<proteinExistence type="predicted"/>
<evidence type="ECO:0008006" key="3">
    <source>
        <dbReference type="Google" id="ProtNLM"/>
    </source>
</evidence>
<keyword evidence="2" id="KW-1185">Reference proteome</keyword>
<dbReference type="PROSITE" id="PS51257">
    <property type="entry name" value="PROKAR_LIPOPROTEIN"/>
    <property type="match status" value="1"/>
</dbReference>
<reference evidence="2" key="1">
    <citation type="journal article" date="2019" name="Int. J. Syst. Evol. Microbiol.">
        <title>The Global Catalogue of Microorganisms (GCM) 10K type strain sequencing project: providing services to taxonomists for standard genome sequencing and annotation.</title>
        <authorList>
            <consortium name="The Broad Institute Genomics Platform"/>
            <consortium name="The Broad Institute Genome Sequencing Center for Infectious Disease"/>
            <person name="Wu L."/>
            <person name="Ma J."/>
        </authorList>
    </citation>
    <scope>NUCLEOTIDE SEQUENCE [LARGE SCALE GENOMIC DNA]</scope>
    <source>
        <strain evidence="2">DT72</strain>
    </source>
</reference>
<organism evidence="1 2">
    <name type="scientific">Rhodococcus gannanensis</name>
    <dbReference type="NCBI Taxonomy" id="1960308"/>
    <lineage>
        <taxon>Bacteria</taxon>
        <taxon>Bacillati</taxon>
        <taxon>Actinomycetota</taxon>
        <taxon>Actinomycetes</taxon>
        <taxon>Mycobacteriales</taxon>
        <taxon>Nocardiaceae</taxon>
        <taxon>Rhodococcus</taxon>
    </lineage>
</organism>
<dbReference type="Proteomes" id="UP001597286">
    <property type="component" value="Unassembled WGS sequence"/>
</dbReference>
<evidence type="ECO:0000313" key="2">
    <source>
        <dbReference type="Proteomes" id="UP001597286"/>
    </source>
</evidence>
<dbReference type="RefSeq" id="WP_378485367.1">
    <property type="nucleotide sequence ID" value="NZ_JBHUFB010000010.1"/>
</dbReference>
<gene>
    <name evidence="1" type="ORF">ACFSJG_11520</name>
</gene>
<protein>
    <recommendedName>
        <fullName evidence="3">Lipoprotein</fullName>
    </recommendedName>
</protein>
<sequence>MKYLSSGSVQKRVGGVFVGLVVAVGASGCGGVVDTGVSRTDSSTTVSDAELIKEAAEFGGLVLPADVTVLGVDSMHGIDSLYQLAISTDQDGLDELLVSSAFSAPLERTFTVAESTVAGPPLETSPLILRGQERYRRADGKSVARIVIVDERDPVTRIVHLQVFDT</sequence>
<evidence type="ECO:0000313" key="1">
    <source>
        <dbReference type="EMBL" id="MFD1812846.1"/>
    </source>
</evidence>
<accession>A0ABW4P491</accession>
<comment type="caution">
    <text evidence="1">The sequence shown here is derived from an EMBL/GenBank/DDBJ whole genome shotgun (WGS) entry which is preliminary data.</text>
</comment>